<dbReference type="PANTHER" id="PTHR23235:SF139">
    <property type="entry name" value="HUCKEBEIN"/>
    <property type="match status" value="1"/>
</dbReference>
<accession>A0A7M7LMI4</accession>
<dbReference type="OrthoDB" id="8922241at2759"/>
<dbReference type="PROSITE" id="PS50157">
    <property type="entry name" value="ZINC_FINGER_C2H2_2"/>
    <property type="match status" value="3"/>
</dbReference>
<dbReference type="GO" id="GO:0008270">
    <property type="term" value="F:zinc ion binding"/>
    <property type="evidence" value="ECO:0007669"/>
    <property type="project" value="UniProtKB-KW"/>
</dbReference>
<dbReference type="FunFam" id="3.30.160.60:FF:000257">
    <property type="entry name" value="ZXD family zinc finger C"/>
    <property type="match status" value="1"/>
</dbReference>
<protein>
    <submittedName>
        <fullName evidence="10">Early growth response protein 1</fullName>
    </submittedName>
</protein>
<dbReference type="Gene3D" id="3.30.160.60">
    <property type="entry name" value="Classic Zinc Finger"/>
    <property type="match status" value="3"/>
</dbReference>
<dbReference type="InterPro" id="IPR013087">
    <property type="entry name" value="Znf_C2H2_type"/>
</dbReference>
<evidence type="ECO:0000256" key="5">
    <source>
        <dbReference type="PROSITE-ProRule" id="PRU00042"/>
    </source>
</evidence>
<organism evidence="8">
    <name type="scientific">Apis mellifera</name>
    <name type="common">Honeybee</name>
    <dbReference type="NCBI Taxonomy" id="7460"/>
    <lineage>
        <taxon>Eukaryota</taxon>
        <taxon>Metazoa</taxon>
        <taxon>Ecdysozoa</taxon>
        <taxon>Arthropoda</taxon>
        <taxon>Hexapoda</taxon>
        <taxon>Insecta</taxon>
        <taxon>Pterygota</taxon>
        <taxon>Neoptera</taxon>
        <taxon>Endopterygota</taxon>
        <taxon>Hymenoptera</taxon>
        <taxon>Apocrita</taxon>
        <taxon>Aculeata</taxon>
        <taxon>Apoidea</taxon>
        <taxon>Anthophila</taxon>
        <taxon>Apidae</taxon>
        <taxon>Apis</taxon>
    </lineage>
</organism>
<dbReference type="FunFam" id="3.30.160.60:FF:000624">
    <property type="entry name" value="zinc finger protein 697"/>
    <property type="match status" value="1"/>
</dbReference>
<evidence type="ECO:0000256" key="4">
    <source>
        <dbReference type="ARBA" id="ARBA00022833"/>
    </source>
</evidence>
<dbReference type="Proteomes" id="UP000005203">
    <property type="component" value="Linkage group LG15"/>
</dbReference>
<evidence type="ECO:0000256" key="3">
    <source>
        <dbReference type="ARBA" id="ARBA00022771"/>
    </source>
</evidence>
<sequence length="331" mass="37472">MFEDKDTSFFRPWDNRDASKTTEENRIEGQEDSIKEDRSPTNAKQEDRVDSIPASSPSSERRRRRKSDSSVRTTSSSSSKAEDESRISESLESSKDSDYPLPSAAVSNPAESPSRLNGRSLLDAPHRSIDYLQGTNEPDSLRSDGPWLDPVMVPSLLPTASTTATTGHPFYYRGFPSVLHTFPQELQAPFVEHAVGMLQRQEAVAKQMRKLRPKKFRCEHCDVAFSNNGQLKGHIRIHTGERPFKCDAKDCGKSFTRNEELTRHKRIHTGLRPHACVICGKCFGRKDHLKKHMRTHENRDPYRMSAATLGMIGLGNTLPQNMGFFPYFYPT</sequence>
<name>A0A7M7LMI4_APIME</name>
<dbReference type="EnsemblMetazoa" id="XM_006560696">
    <property type="protein sequence ID" value="XP_006560759"/>
    <property type="gene ID" value="LOC100578561"/>
</dbReference>
<feature type="domain" description="C2H2-type" evidence="7">
    <location>
        <begin position="274"/>
        <end position="301"/>
    </location>
</feature>
<dbReference type="InterPro" id="IPR036236">
    <property type="entry name" value="Znf_C2H2_sf"/>
</dbReference>
<dbReference type="OMA" id="PHRSIDY"/>
<keyword evidence="2" id="KW-0677">Repeat</keyword>
<dbReference type="RefSeq" id="XP_006560759.1">
    <property type="nucleotide sequence ID" value="XM_006560696.3"/>
</dbReference>
<feature type="domain" description="C2H2-type" evidence="7">
    <location>
        <begin position="216"/>
        <end position="243"/>
    </location>
</feature>
<keyword evidence="1" id="KW-0479">Metal-binding</keyword>
<feature type="compositionally biased region" description="Polar residues" evidence="6">
    <location>
        <begin position="105"/>
        <end position="117"/>
    </location>
</feature>
<keyword evidence="4" id="KW-0862">Zinc</keyword>
<evidence type="ECO:0000259" key="7">
    <source>
        <dbReference type="PROSITE" id="PS50157"/>
    </source>
</evidence>
<gene>
    <name evidence="8" type="primary">100578561</name>
    <name evidence="10" type="synonym">LOC100578561</name>
</gene>
<dbReference type="GeneID" id="100578561"/>
<accession>A0A8B6YWM3</accession>
<dbReference type="KEGG" id="ame:100578561"/>
<dbReference type="GO" id="GO:0000981">
    <property type="term" value="F:DNA-binding transcription factor activity, RNA polymerase II-specific"/>
    <property type="evidence" value="ECO:0007669"/>
    <property type="project" value="TreeGrafter"/>
</dbReference>
<reference evidence="8" key="1">
    <citation type="submission" date="2021-01" db="UniProtKB">
        <authorList>
            <consortium name="EnsemblMetazoa"/>
        </authorList>
    </citation>
    <scope>IDENTIFICATION</scope>
    <source>
        <strain evidence="8">DH4</strain>
    </source>
</reference>
<feature type="compositionally biased region" description="Low complexity" evidence="6">
    <location>
        <begin position="70"/>
        <end position="79"/>
    </location>
</feature>
<keyword evidence="9" id="KW-1185">Reference proteome</keyword>
<dbReference type="Pfam" id="PF00096">
    <property type="entry name" value="zf-C2H2"/>
    <property type="match status" value="3"/>
</dbReference>
<evidence type="ECO:0000313" key="9">
    <source>
        <dbReference type="Proteomes" id="UP000005203"/>
    </source>
</evidence>
<dbReference type="GO" id="GO:0000978">
    <property type="term" value="F:RNA polymerase II cis-regulatory region sequence-specific DNA binding"/>
    <property type="evidence" value="ECO:0007669"/>
    <property type="project" value="TreeGrafter"/>
</dbReference>
<feature type="compositionally biased region" description="Basic and acidic residues" evidence="6">
    <location>
        <begin position="80"/>
        <end position="98"/>
    </location>
</feature>
<evidence type="ECO:0000256" key="6">
    <source>
        <dbReference type="SAM" id="MobiDB-lite"/>
    </source>
</evidence>
<dbReference type="SMART" id="SM00355">
    <property type="entry name" value="ZnF_C2H2"/>
    <property type="match status" value="3"/>
</dbReference>
<dbReference type="FunFam" id="3.30.160.60:FF:001488">
    <property type="entry name" value="Krueppel-like factor 15"/>
    <property type="match status" value="1"/>
</dbReference>
<feature type="domain" description="C2H2-type" evidence="7">
    <location>
        <begin position="244"/>
        <end position="273"/>
    </location>
</feature>
<evidence type="ECO:0000256" key="1">
    <source>
        <dbReference type="ARBA" id="ARBA00022723"/>
    </source>
</evidence>
<dbReference type="SUPFAM" id="SSF57667">
    <property type="entry name" value="beta-beta-alpha zinc fingers"/>
    <property type="match status" value="2"/>
</dbReference>
<dbReference type="PROSITE" id="PS00028">
    <property type="entry name" value="ZINC_FINGER_C2H2_1"/>
    <property type="match status" value="3"/>
</dbReference>
<evidence type="ECO:0000256" key="2">
    <source>
        <dbReference type="ARBA" id="ARBA00022737"/>
    </source>
</evidence>
<evidence type="ECO:0000313" key="8">
    <source>
        <dbReference type="EnsemblMetazoa" id="XP_006560759"/>
    </source>
</evidence>
<dbReference type="AlphaFoldDB" id="A0A7M7LMI4"/>
<evidence type="ECO:0000313" key="10">
    <source>
        <dbReference type="RefSeq" id="XP_006560759.1"/>
    </source>
</evidence>
<feature type="region of interest" description="Disordered" evidence="6">
    <location>
        <begin position="1"/>
        <end position="121"/>
    </location>
</feature>
<reference evidence="10" key="2">
    <citation type="submission" date="2025-04" db="UniProtKB">
        <authorList>
            <consortium name="RefSeq"/>
        </authorList>
    </citation>
    <scope>IDENTIFICATION</scope>
    <source>
        <strain evidence="10">DH4</strain>
        <tissue evidence="10">Whole body</tissue>
    </source>
</reference>
<feature type="compositionally biased region" description="Basic and acidic residues" evidence="6">
    <location>
        <begin position="1"/>
        <end position="50"/>
    </location>
</feature>
<keyword evidence="3 5" id="KW-0863">Zinc-finger</keyword>
<proteinExistence type="predicted"/>
<dbReference type="PANTHER" id="PTHR23235">
    <property type="entry name" value="KRUEPPEL-LIKE TRANSCRIPTION FACTOR"/>
    <property type="match status" value="1"/>
</dbReference>